<dbReference type="PANTHER" id="PTHR43132">
    <property type="entry name" value="ARSENICAL RESISTANCE OPERON REPRESSOR ARSR-RELATED"/>
    <property type="match status" value="1"/>
</dbReference>
<dbReference type="RefSeq" id="WP_002841796.1">
    <property type="nucleotide sequence ID" value="NZ_CAMPWK010000020.1"/>
</dbReference>
<dbReference type="InterPro" id="IPR036390">
    <property type="entry name" value="WH_DNA-bd_sf"/>
</dbReference>
<dbReference type="AlphaFoldDB" id="A0A133MST3"/>
<dbReference type="EMBL" id="NDYC01000003">
    <property type="protein sequence ID" value="OXZ29253.1"/>
    <property type="molecule type" value="Genomic_DNA"/>
</dbReference>
<dbReference type="SUPFAM" id="SSF46785">
    <property type="entry name" value="Winged helix' DNA-binding domain"/>
    <property type="match status" value="1"/>
</dbReference>
<reference evidence="8" key="2">
    <citation type="submission" date="2017-04" db="EMBL/GenBank/DDBJ databases">
        <title>Finegoldia magna isolated from orthopedic joint implant-associated infections.</title>
        <authorList>
            <person name="Bjorklund S."/>
            <person name="Bruggemann H."/>
            <person name="Jensen A."/>
            <person name="Hellmark B."/>
            <person name="Soderquist B."/>
        </authorList>
    </citation>
    <scope>NUCLEOTIDE SEQUENCE [LARGE SCALE GENOMIC DNA]</scope>
    <source>
        <strain evidence="8">CCUG 54800</strain>
    </source>
</reference>
<keyword evidence="3" id="KW-0804">Transcription</keyword>
<protein>
    <submittedName>
        <fullName evidence="6 7">Transcriptional regulator</fullName>
    </submittedName>
</protein>
<dbReference type="Proteomes" id="UP000215413">
    <property type="component" value="Unassembled WGS sequence"/>
</dbReference>
<keyword evidence="1" id="KW-0805">Transcription regulation</keyword>
<dbReference type="InterPro" id="IPR018334">
    <property type="entry name" value="ArsR_HTH"/>
</dbReference>
<feature type="domain" description="HTH arsR-type" evidence="5">
    <location>
        <begin position="41"/>
        <end position="133"/>
    </location>
</feature>
<evidence type="ECO:0000256" key="2">
    <source>
        <dbReference type="ARBA" id="ARBA00023125"/>
    </source>
</evidence>
<dbReference type="NCBIfam" id="NF033788">
    <property type="entry name" value="HTH_metalloreg"/>
    <property type="match status" value="1"/>
</dbReference>
<dbReference type="Pfam" id="PF01022">
    <property type="entry name" value="HTH_5"/>
    <property type="match status" value="1"/>
</dbReference>
<dbReference type="PROSITE" id="PS50987">
    <property type="entry name" value="HTH_ARSR_2"/>
    <property type="match status" value="1"/>
</dbReference>
<name>A0A133MST3_FINMA</name>
<dbReference type="InterPro" id="IPR011991">
    <property type="entry name" value="ArsR-like_HTH"/>
</dbReference>
<proteinExistence type="predicted"/>
<gene>
    <name evidence="6" type="ORF">B9N49_00170</name>
    <name evidence="7" type="ORF">FOC70_01975</name>
</gene>
<keyword evidence="2" id="KW-0238">DNA-binding</keyword>
<dbReference type="PRINTS" id="PR00778">
    <property type="entry name" value="HTHARSR"/>
</dbReference>
<keyword evidence="4" id="KW-0105">Cadmium resistance</keyword>
<evidence type="ECO:0000256" key="3">
    <source>
        <dbReference type="ARBA" id="ARBA00023163"/>
    </source>
</evidence>
<evidence type="ECO:0000313" key="6">
    <source>
        <dbReference type="EMBL" id="OXZ29253.1"/>
    </source>
</evidence>
<dbReference type="InterPro" id="IPR036388">
    <property type="entry name" value="WH-like_DNA-bd_sf"/>
</dbReference>
<organism evidence="6 8">
    <name type="scientific">Finegoldia magna</name>
    <name type="common">Peptostreptococcus magnus</name>
    <dbReference type="NCBI Taxonomy" id="1260"/>
    <lineage>
        <taxon>Bacteria</taxon>
        <taxon>Bacillati</taxon>
        <taxon>Bacillota</taxon>
        <taxon>Tissierellia</taxon>
        <taxon>Tissierellales</taxon>
        <taxon>Peptoniphilaceae</taxon>
        <taxon>Finegoldia</taxon>
    </lineage>
</organism>
<dbReference type="InterPro" id="IPR001845">
    <property type="entry name" value="HTH_ArsR_DNA-bd_dom"/>
</dbReference>
<accession>A0A133MST3</accession>
<dbReference type="Gene3D" id="1.10.10.10">
    <property type="entry name" value="Winged helix-like DNA-binding domain superfamily/Winged helix DNA-binding domain"/>
    <property type="match status" value="1"/>
</dbReference>
<evidence type="ECO:0000313" key="7">
    <source>
        <dbReference type="EMBL" id="QKH79198.1"/>
    </source>
</evidence>
<dbReference type="CDD" id="cd00090">
    <property type="entry name" value="HTH_ARSR"/>
    <property type="match status" value="1"/>
</dbReference>
<evidence type="ECO:0000256" key="4">
    <source>
        <dbReference type="ARBA" id="ARBA00043263"/>
    </source>
</evidence>
<dbReference type="GO" id="GO:0003677">
    <property type="term" value="F:DNA binding"/>
    <property type="evidence" value="ECO:0007669"/>
    <property type="project" value="UniProtKB-KW"/>
</dbReference>
<dbReference type="SMART" id="SM00418">
    <property type="entry name" value="HTH_ARSR"/>
    <property type="match status" value="1"/>
</dbReference>
<dbReference type="EMBL" id="CP054000">
    <property type="protein sequence ID" value="QKH79198.1"/>
    <property type="molecule type" value="Genomic_DNA"/>
</dbReference>
<dbReference type="PANTHER" id="PTHR43132:SF6">
    <property type="entry name" value="HTH-TYPE TRANSCRIPTIONAL REPRESSOR CZRA"/>
    <property type="match status" value="1"/>
</dbReference>
<evidence type="ECO:0000259" key="5">
    <source>
        <dbReference type="PROSITE" id="PS50987"/>
    </source>
</evidence>
<sequence>MNKYSYVHIKDVRGIDKINDEKCEVTLIHEDNVKKAINELPDDELIADLSDMFKIFGDQTRVKILMALESGELCVCDIAAVMDMSQSAISHQLRVLKQSNIVKTRRQGKVVYYSISDDHVKEIFDIAIVHVQE</sequence>
<reference evidence="7 9" key="3">
    <citation type="submission" date="2020-05" db="EMBL/GenBank/DDBJ databases">
        <title>FDA dAtabase for Regulatory Grade micrObial Sequences (FDA-ARGOS): Supporting development and validation of Infectious Disease Dx tests.</title>
        <authorList>
            <person name="Pederson C."/>
            <person name="Tallon L."/>
            <person name="Sadzewicz L."/>
            <person name="Zhao X."/>
            <person name="Vavikolanu K."/>
            <person name="Mehta A."/>
            <person name="Aluvathingal J."/>
            <person name="Nadendla S."/>
            <person name="Myers T."/>
            <person name="Yan Y."/>
            <person name="Sichtig H."/>
        </authorList>
    </citation>
    <scope>NUCLEOTIDE SEQUENCE [LARGE SCALE GENOMIC DNA]</scope>
    <source>
        <strain evidence="7 9">FDAARGOS_764</strain>
    </source>
</reference>
<dbReference type="Proteomes" id="UP000502899">
    <property type="component" value="Chromosome"/>
</dbReference>
<dbReference type="PROSITE" id="PS00846">
    <property type="entry name" value="HTH_ARSR_1"/>
    <property type="match status" value="1"/>
</dbReference>
<evidence type="ECO:0000313" key="8">
    <source>
        <dbReference type="Proteomes" id="UP000215413"/>
    </source>
</evidence>
<reference evidence="6" key="1">
    <citation type="journal article" date="2017" name="J. Clin. Microbiol.">
        <title>Finegoldia magna Isolated from Orthopedic Joint Implant-Associated Infections.</title>
        <authorList>
            <person name="Soderquist B."/>
            <person name="Bjorklund S."/>
            <person name="Hellmark B."/>
            <person name="Jensen A."/>
            <person name="Bruggemann H."/>
        </authorList>
    </citation>
    <scope>NUCLEOTIDE SEQUENCE</scope>
    <source>
        <strain evidence="6">CCUG 54800</strain>
    </source>
</reference>
<evidence type="ECO:0000313" key="9">
    <source>
        <dbReference type="Proteomes" id="UP000502899"/>
    </source>
</evidence>
<dbReference type="InterPro" id="IPR051011">
    <property type="entry name" value="Metal_resp_trans_reg"/>
</dbReference>
<dbReference type="GO" id="GO:0046686">
    <property type="term" value="P:response to cadmium ion"/>
    <property type="evidence" value="ECO:0007669"/>
    <property type="project" value="UniProtKB-KW"/>
</dbReference>
<dbReference type="GO" id="GO:0003700">
    <property type="term" value="F:DNA-binding transcription factor activity"/>
    <property type="evidence" value="ECO:0007669"/>
    <property type="project" value="InterPro"/>
</dbReference>
<evidence type="ECO:0000256" key="1">
    <source>
        <dbReference type="ARBA" id="ARBA00023015"/>
    </source>
</evidence>